<comment type="caution">
    <text evidence="2">The sequence shown here is derived from an EMBL/GenBank/DDBJ whole genome shotgun (WGS) entry which is preliminary data.</text>
</comment>
<sequence length="484" mass="53904">MKAARRVPWSSHAELSELYDYLFAPGADLDGRRRGLARMSIYISSPSCPAFIHLLHSLVAAELLPFPPPRGAEESQRMRMMMAMAIVRFVNGLVDPLQTGSYARPISHLAASIGLPPSLIALRHRATHEDLPPLPLLQQAIAQCIFYLHQNSFLPLLSLSYNNGQNLNGVMSERDVLAKKRIDSLLRRWKKVMKTRLREKEVREEDASGLEMRKVRRDLEGEVSGVDGIIKSLIEVGSLVPLAKRQVKRASPQSSLPPTPSLKIWLPLLTHLSATTPSFPSSLATAILDLLLNPSDLCTNLPAGRLGFNAQAEMITLGEQEEDDARDEEESYRWSLGVWLLYLWAEDAEVEGALGLDAEEKTILYRRLAIALLHKHDDQILVRLHESLANIDENLYDVITSLSSALPDPGEDNGLDGLAMDVDDDELEKGLGEMEMRLAEFERQNLPARQAPRETTSRPSDSLPGWKRLTTEEWTPSPIGSAIA</sequence>
<dbReference type="Proteomes" id="UP000095149">
    <property type="component" value="Unassembled WGS sequence"/>
</dbReference>
<dbReference type="OrthoDB" id="10263222at2759"/>
<proteinExistence type="predicted"/>
<dbReference type="Pfam" id="PF04031">
    <property type="entry name" value="Las1"/>
    <property type="match status" value="1"/>
</dbReference>
<dbReference type="GO" id="GO:0000470">
    <property type="term" value="P:maturation of LSU-rRNA"/>
    <property type="evidence" value="ECO:0007669"/>
    <property type="project" value="TreeGrafter"/>
</dbReference>
<dbReference type="AlphaFoldDB" id="A0A1E3KFX1"/>
<dbReference type="GO" id="GO:0004519">
    <property type="term" value="F:endonuclease activity"/>
    <property type="evidence" value="ECO:0007669"/>
    <property type="project" value="InterPro"/>
</dbReference>
<name>A0A1E3KFX1_9TREE</name>
<dbReference type="PANTHER" id="PTHR15002">
    <property type="entry name" value="RIBOSOMAL BIOGENESIS PROTEIN LAS1L"/>
    <property type="match status" value="1"/>
</dbReference>
<dbReference type="GO" id="GO:0000460">
    <property type="term" value="P:maturation of 5.8S rRNA"/>
    <property type="evidence" value="ECO:0007669"/>
    <property type="project" value="TreeGrafter"/>
</dbReference>
<protein>
    <submittedName>
        <fullName evidence="2">Uncharacterized protein</fullName>
    </submittedName>
</protein>
<evidence type="ECO:0000313" key="3">
    <source>
        <dbReference type="Proteomes" id="UP000095149"/>
    </source>
</evidence>
<dbReference type="PANTHER" id="PTHR15002:SF0">
    <property type="entry name" value="RIBOSOMAL BIOGENESIS PROTEIN LAS1L"/>
    <property type="match status" value="1"/>
</dbReference>
<organism evidence="2 3">
    <name type="scientific">Cryptococcus amylolentus CBS 6273</name>
    <dbReference type="NCBI Taxonomy" id="1296118"/>
    <lineage>
        <taxon>Eukaryota</taxon>
        <taxon>Fungi</taxon>
        <taxon>Dikarya</taxon>
        <taxon>Basidiomycota</taxon>
        <taxon>Agaricomycotina</taxon>
        <taxon>Tremellomycetes</taxon>
        <taxon>Tremellales</taxon>
        <taxon>Cryptococcaceae</taxon>
        <taxon>Cryptococcus</taxon>
    </lineage>
</organism>
<evidence type="ECO:0000313" key="2">
    <source>
        <dbReference type="EMBL" id="ODO11991.1"/>
    </source>
</evidence>
<dbReference type="GO" id="GO:0090730">
    <property type="term" value="C:Las1 complex"/>
    <property type="evidence" value="ECO:0007669"/>
    <property type="project" value="InterPro"/>
</dbReference>
<gene>
    <name evidence="2" type="ORF">I350_00775</name>
</gene>
<dbReference type="EMBL" id="MEKH01000001">
    <property type="protein sequence ID" value="ODO11991.1"/>
    <property type="molecule type" value="Genomic_DNA"/>
</dbReference>
<feature type="region of interest" description="Disordered" evidence="1">
    <location>
        <begin position="441"/>
        <end position="484"/>
    </location>
</feature>
<reference evidence="2 3" key="1">
    <citation type="submission" date="2016-06" db="EMBL/GenBank/DDBJ databases">
        <title>Evolution of pathogenesis and genome organization in the Tremellales.</title>
        <authorList>
            <person name="Cuomo C."/>
            <person name="Litvintseva A."/>
            <person name="Heitman J."/>
            <person name="Chen Y."/>
            <person name="Sun S."/>
            <person name="Springer D."/>
            <person name="Dromer F."/>
            <person name="Young S."/>
            <person name="Zeng Q."/>
            <person name="Chapman S."/>
            <person name="Gujja S."/>
            <person name="Saif S."/>
            <person name="Birren B."/>
        </authorList>
    </citation>
    <scope>NUCLEOTIDE SEQUENCE [LARGE SCALE GENOMIC DNA]</scope>
    <source>
        <strain evidence="2 3">CBS 6273</strain>
    </source>
</reference>
<dbReference type="InterPro" id="IPR007174">
    <property type="entry name" value="Las1"/>
</dbReference>
<dbReference type="GO" id="GO:0030687">
    <property type="term" value="C:preribosome, large subunit precursor"/>
    <property type="evidence" value="ECO:0007669"/>
    <property type="project" value="TreeGrafter"/>
</dbReference>
<accession>A0A1E3KFX1</accession>
<evidence type="ECO:0000256" key="1">
    <source>
        <dbReference type="SAM" id="MobiDB-lite"/>
    </source>
</evidence>